<feature type="compositionally biased region" description="Basic and acidic residues" evidence="5">
    <location>
        <begin position="215"/>
        <end position="231"/>
    </location>
</feature>
<dbReference type="InterPro" id="IPR039567">
    <property type="entry name" value="Gly-zipper"/>
</dbReference>
<dbReference type="InterPro" id="IPR036737">
    <property type="entry name" value="OmpA-like_sf"/>
</dbReference>
<dbReference type="SUPFAM" id="SSF103088">
    <property type="entry name" value="OmpA-like"/>
    <property type="match status" value="1"/>
</dbReference>
<feature type="region of interest" description="Disordered" evidence="5">
    <location>
        <begin position="215"/>
        <end position="260"/>
    </location>
</feature>
<reference evidence="8" key="2">
    <citation type="submission" date="2010-04" db="EMBL/GenBank/DDBJ databases">
        <title>Genome sequence of Salinibacter ruber M8.</title>
        <authorList>
            <consortium name="Genoscope"/>
        </authorList>
    </citation>
    <scope>NUCLEOTIDE SEQUENCE [LARGE SCALE GENOMIC DNA]</scope>
    <source>
        <strain evidence="8">M8</strain>
    </source>
</reference>
<evidence type="ECO:0000313" key="7">
    <source>
        <dbReference type="EMBL" id="CBH23346.1"/>
    </source>
</evidence>
<dbReference type="PANTHER" id="PTHR30329">
    <property type="entry name" value="STATOR ELEMENT OF FLAGELLAR MOTOR COMPLEX"/>
    <property type="match status" value="1"/>
</dbReference>
<feature type="region of interest" description="Disordered" evidence="5">
    <location>
        <begin position="1"/>
        <end position="35"/>
    </location>
</feature>
<accession>D5H5P1</accession>
<evidence type="ECO:0000256" key="1">
    <source>
        <dbReference type="ARBA" id="ARBA00004442"/>
    </source>
</evidence>
<dbReference type="KEGG" id="srm:SRM_00425"/>
<evidence type="ECO:0000256" key="5">
    <source>
        <dbReference type="SAM" id="MobiDB-lite"/>
    </source>
</evidence>
<reference evidence="7 8" key="1">
    <citation type="journal article" date="2010" name="ISME J.">
        <title>Fine-scale evolution: genomic, phenotypic and ecological differentiation in two coexisting Salinibacter ruber strains.</title>
        <authorList>
            <person name="Pena A."/>
            <person name="Teeling H."/>
            <person name="Huerta-Cepas J."/>
            <person name="Santos F."/>
            <person name="Yarza P."/>
            <person name="Brito-Echeverria J."/>
            <person name="Lucio M."/>
            <person name="Schmitt-Kopplin P."/>
            <person name="Meseguer I."/>
            <person name="Schenowitz C."/>
            <person name="Dossat C."/>
            <person name="Barbe V."/>
            <person name="Dopazo J."/>
            <person name="Rossello-Mora R."/>
            <person name="Schuler M."/>
            <person name="Glockner F.O."/>
            <person name="Amann R."/>
            <person name="Gabaldon T."/>
            <person name="Anton J."/>
        </authorList>
    </citation>
    <scope>NUCLEOTIDE SEQUENCE [LARGE SCALE GENOMIC DNA]</scope>
    <source>
        <strain evidence="7 8">M8</strain>
    </source>
</reference>
<sequence>MGRRVSPGGVGDGPAAVPQPPAEPDGNFASGPSLGTGHRPDCPLHLLSRFPFSFHMPMSSVRHSTPLVLLVTALLLGGCSSLSNTEKGAIIGTGAGAAGGAAVGKAAGGTAEGAIIGAAVGGAAGALIGSRMDTKAEELDEELDNADVERVGEGIKVTFDSGILFDFDSSTLRAEARQNLTEFAESMQGFEDTKILVVGHTDAQGSEEYNQKLSDRRAESATRHLVDRGVDPSRLTSVGRGETEPVASNETEEGRQQNRRVEVAIYANEEYRERVQAQTEGSGGR</sequence>
<evidence type="ECO:0000256" key="3">
    <source>
        <dbReference type="ARBA" id="ARBA00023237"/>
    </source>
</evidence>
<dbReference type="PANTHER" id="PTHR30329:SF21">
    <property type="entry name" value="LIPOPROTEIN YIAD-RELATED"/>
    <property type="match status" value="1"/>
</dbReference>
<name>D5H5P1_SALRM</name>
<dbReference type="Pfam" id="PF13488">
    <property type="entry name" value="Gly-zipper_Omp"/>
    <property type="match status" value="1"/>
</dbReference>
<dbReference type="InterPro" id="IPR050330">
    <property type="entry name" value="Bact_OuterMem_StrucFunc"/>
</dbReference>
<keyword evidence="3" id="KW-0998">Cell outer membrane</keyword>
<dbReference type="GO" id="GO:0009279">
    <property type="term" value="C:cell outer membrane"/>
    <property type="evidence" value="ECO:0007669"/>
    <property type="project" value="UniProtKB-SubCell"/>
</dbReference>
<dbReference type="InterPro" id="IPR006664">
    <property type="entry name" value="OMP_bac"/>
</dbReference>
<dbReference type="AlphaFoldDB" id="D5H5P1"/>
<dbReference type="EMBL" id="FP565814">
    <property type="protein sequence ID" value="CBH23346.1"/>
    <property type="molecule type" value="Genomic_DNA"/>
</dbReference>
<dbReference type="Gene3D" id="3.30.1330.60">
    <property type="entry name" value="OmpA-like domain"/>
    <property type="match status" value="1"/>
</dbReference>
<dbReference type="PROSITE" id="PS51123">
    <property type="entry name" value="OMPA_2"/>
    <property type="match status" value="1"/>
</dbReference>
<evidence type="ECO:0000256" key="4">
    <source>
        <dbReference type="PROSITE-ProRule" id="PRU00473"/>
    </source>
</evidence>
<dbReference type="Pfam" id="PF00691">
    <property type="entry name" value="OmpA"/>
    <property type="match status" value="1"/>
</dbReference>
<dbReference type="HOGENOM" id="CLU_016890_6_0_10"/>
<dbReference type="Proteomes" id="UP000000933">
    <property type="component" value="Chromosome"/>
</dbReference>
<evidence type="ECO:0000259" key="6">
    <source>
        <dbReference type="PROSITE" id="PS51123"/>
    </source>
</evidence>
<dbReference type="PRINTS" id="PR01021">
    <property type="entry name" value="OMPADOMAIN"/>
</dbReference>
<protein>
    <submittedName>
        <fullName evidence="7">Outer membrane protein A [Precursor]</fullName>
    </submittedName>
</protein>
<dbReference type="PATRIC" id="fig|761659.10.peg.485"/>
<evidence type="ECO:0000313" key="8">
    <source>
        <dbReference type="Proteomes" id="UP000000933"/>
    </source>
</evidence>
<dbReference type="InterPro" id="IPR006665">
    <property type="entry name" value="OmpA-like"/>
</dbReference>
<evidence type="ECO:0000256" key="2">
    <source>
        <dbReference type="ARBA" id="ARBA00023136"/>
    </source>
</evidence>
<gene>
    <name evidence="7" type="primary">ompA</name>
    <name evidence="7" type="ordered locus">SRM_00425</name>
</gene>
<comment type="subcellular location">
    <subcellularLocation>
        <location evidence="1">Cell outer membrane</location>
    </subcellularLocation>
</comment>
<dbReference type="CDD" id="cd07185">
    <property type="entry name" value="OmpA_C-like"/>
    <property type="match status" value="1"/>
</dbReference>
<keyword evidence="2 4" id="KW-0472">Membrane</keyword>
<feature type="domain" description="OmpA-like" evidence="6">
    <location>
        <begin position="151"/>
        <end position="269"/>
    </location>
</feature>
<organism evidence="7 8">
    <name type="scientific">Salinibacter ruber (strain M8)</name>
    <dbReference type="NCBI Taxonomy" id="761659"/>
    <lineage>
        <taxon>Bacteria</taxon>
        <taxon>Pseudomonadati</taxon>
        <taxon>Rhodothermota</taxon>
        <taxon>Rhodothermia</taxon>
        <taxon>Rhodothermales</taxon>
        <taxon>Salinibacteraceae</taxon>
        <taxon>Salinibacter</taxon>
    </lineage>
</organism>
<proteinExistence type="predicted"/>